<keyword evidence="7 10" id="KW-0030">Aminoacyl-tRNA synthetase</keyword>
<dbReference type="InterPro" id="IPR001412">
    <property type="entry name" value="aa-tRNA-synth_I_CS"/>
</dbReference>
<evidence type="ECO:0000256" key="7">
    <source>
        <dbReference type="ARBA" id="ARBA00023146"/>
    </source>
</evidence>
<evidence type="ECO:0000256" key="12">
    <source>
        <dbReference type="SAM" id="MobiDB-lite"/>
    </source>
</evidence>
<dbReference type="InterPro" id="IPR009008">
    <property type="entry name" value="Val/Leu/Ile-tRNA-synth_edit"/>
</dbReference>
<dbReference type="PaxDb" id="3055-EDP03441"/>
<protein>
    <recommendedName>
        <fullName evidence="2">valine--tRNA ligase</fullName>
        <ecNumber evidence="2">6.1.1.9</ecNumber>
    </recommendedName>
    <alternativeName>
        <fullName evidence="8">Valyl-tRNA synthetase</fullName>
    </alternativeName>
</protein>
<dbReference type="FunFam" id="3.40.50.620:FF:000097">
    <property type="entry name" value="valine--tRNA ligase, mitochondrial"/>
    <property type="match status" value="1"/>
</dbReference>
<dbReference type="InterPro" id="IPR033705">
    <property type="entry name" value="Anticodon_Ia_Val"/>
</dbReference>
<feature type="compositionally biased region" description="Basic and acidic residues" evidence="12">
    <location>
        <begin position="281"/>
        <end position="294"/>
    </location>
</feature>
<feature type="region of interest" description="Disordered" evidence="12">
    <location>
        <begin position="272"/>
        <end position="294"/>
    </location>
</feature>
<dbReference type="InterPro" id="IPR004046">
    <property type="entry name" value="GST_C"/>
</dbReference>
<evidence type="ECO:0000256" key="10">
    <source>
        <dbReference type="RuleBase" id="RU363035"/>
    </source>
</evidence>
<dbReference type="InParanoid" id="A0A2K3D577"/>
<reference evidence="14 15" key="1">
    <citation type="journal article" date="2007" name="Science">
        <title>The Chlamydomonas genome reveals the evolution of key animal and plant functions.</title>
        <authorList>
            <person name="Merchant S.S."/>
            <person name="Prochnik S.E."/>
            <person name="Vallon O."/>
            <person name="Harris E.H."/>
            <person name="Karpowicz S.J."/>
            <person name="Witman G.B."/>
            <person name="Terry A."/>
            <person name="Salamov A."/>
            <person name="Fritz-Laylin L.K."/>
            <person name="Marechal-Drouard L."/>
            <person name="Marshall W.F."/>
            <person name="Qu L.H."/>
            <person name="Nelson D.R."/>
            <person name="Sanderfoot A.A."/>
            <person name="Spalding M.H."/>
            <person name="Kapitonov V.V."/>
            <person name="Ren Q."/>
            <person name="Ferris P."/>
            <person name="Lindquist E."/>
            <person name="Shapiro H."/>
            <person name="Lucas S.M."/>
            <person name="Grimwood J."/>
            <person name="Schmutz J."/>
            <person name="Cardol P."/>
            <person name="Cerutti H."/>
            <person name="Chanfreau G."/>
            <person name="Chen C.L."/>
            <person name="Cognat V."/>
            <person name="Croft M.T."/>
            <person name="Dent R."/>
            <person name="Dutcher S."/>
            <person name="Fernandez E."/>
            <person name="Fukuzawa H."/>
            <person name="Gonzalez-Ballester D."/>
            <person name="Gonzalez-Halphen D."/>
            <person name="Hallmann A."/>
            <person name="Hanikenne M."/>
            <person name="Hippler M."/>
            <person name="Inwood W."/>
            <person name="Jabbari K."/>
            <person name="Kalanon M."/>
            <person name="Kuras R."/>
            <person name="Lefebvre P.A."/>
            <person name="Lemaire S.D."/>
            <person name="Lobanov A.V."/>
            <person name="Lohr M."/>
            <person name="Manuell A."/>
            <person name="Meier I."/>
            <person name="Mets L."/>
            <person name="Mittag M."/>
            <person name="Mittelmeier T."/>
            <person name="Moroney J.V."/>
            <person name="Moseley J."/>
            <person name="Napoli C."/>
            <person name="Nedelcu A.M."/>
            <person name="Niyogi K."/>
            <person name="Novoselov S.V."/>
            <person name="Paulsen I.T."/>
            <person name="Pazour G."/>
            <person name="Purton S."/>
            <person name="Ral J.P."/>
            <person name="Riano-Pachon D.M."/>
            <person name="Riekhof W."/>
            <person name="Rymarquis L."/>
            <person name="Schroda M."/>
            <person name="Stern D."/>
            <person name="Umen J."/>
            <person name="Willows R."/>
            <person name="Wilson N."/>
            <person name="Zimmer S.L."/>
            <person name="Allmer J."/>
            <person name="Balk J."/>
            <person name="Bisova K."/>
            <person name="Chen C.J."/>
            <person name="Elias M."/>
            <person name="Gendler K."/>
            <person name="Hauser C."/>
            <person name="Lamb M.R."/>
            <person name="Ledford H."/>
            <person name="Long J.C."/>
            <person name="Minagawa J."/>
            <person name="Page M.D."/>
            <person name="Pan J."/>
            <person name="Pootakham W."/>
            <person name="Roje S."/>
            <person name="Rose A."/>
            <person name="Stahlberg E."/>
            <person name="Terauchi A.M."/>
            <person name="Yang P."/>
            <person name="Ball S."/>
            <person name="Bowler C."/>
            <person name="Dieckmann C.L."/>
            <person name="Gladyshev V.N."/>
            <person name="Green P."/>
            <person name="Jorgensen R."/>
            <person name="Mayfield S."/>
            <person name="Mueller-Roeber B."/>
            <person name="Rajamani S."/>
            <person name="Sayre R.T."/>
            <person name="Brokstein P."/>
            <person name="Dubchak I."/>
            <person name="Goodstein D."/>
            <person name="Hornick L."/>
            <person name="Huang Y.W."/>
            <person name="Jhaveri J."/>
            <person name="Luo Y."/>
            <person name="Martinez D."/>
            <person name="Ngau W.C."/>
            <person name="Otillar B."/>
            <person name="Poliakov A."/>
            <person name="Porter A."/>
            <person name="Szajkowski L."/>
            <person name="Werner G."/>
            <person name="Zhou K."/>
            <person name="Grigoriev I.V."/>
            <person name="Rokhsar D.S."/>
            <person name="Grossman A.R."/>
        </authorList>
    </citation>
    <scope>NUCLEOTIDE SEQUENCE [LARGE SCALE GENOMIC DNA]</scope>
    <source>
        <strain evidence="15">CC-503</strain>
    </source>
</reference>
<keyword evidence="11" id="KW-0175">Coiled coil</keyword>
<sequence>MHTIQAPPGHPGQPAALIAAAFLEQPLTIDAPDPDLTAPVLKAGDHAVHGSGEALRYLASHNAAGSKLYPAELKASIDKWLELGAVLEAAALAWVEPFASKADDEARASSRAAATTALEQLQVDLLDGKKYLVGDSLTLADVAVAAALTPLFESALGRGLQAQLAAVLGWLAGCQALPQFQKGLGTPGLCAAEGEWVEPKKDAGKEGGKKKKGKGGAAPAAAGDASGSTPATPAATEPLDPEKAAKKAAKDAEKAAKMAKFAAKQAAAEAAKAVKPADTAAEDKKAKEKAEAEAKKKADAEEVAALIEAARATPKGAKKELPGAMYKAYHPRAVEAGWYEWWEECGFFKPDLQSDKPPFVIVIPPPNVTGALHIGHALTNSIQDTITRWRRMSGYNAVWVPGTDHAGIATQTVVEKKLQREKGVTRHDLGRDAFLGQVWEWVDQYGHRIHDQLRRLGSSVDWSRSVFTMDDKLSRAVLEAFVRMYEGGCIYRDNRLVNWCCRLKTAVSDIEVDYIDIPKRTLMNVPGYAEPVEFGLLTSFAYPLEDGSGEIVVATTRPETMLGDTAVAVHPEDPRYTSMHGKFVVHPVSGRRIPIICDAELVDMAFGTGAVKVTPAHDPNDFTTGKRHSLEFINIFDDNGLINAQGGPFEGQPRFKARVTVVDMLKEKGLFRGTSDNPMRLGLCSRSKDVIEPVLKPQWWVSCKDMAAASCQAVRDGSLEIIPKEFEATWFRWLENIRDWCISRQLWWGHRIPAYYVVFEGEDDKASGRPGMPSEDMGRWVVGRTKEEAEAAARAKYPDRAGAIKLVQDEDVLDTWFSSGLFPFSVFGWPEGTPDLDKFYPTSLLETGHDILFFWVARMVMMGIQLTGKVPFKQVYLHAMVRDAHGRKMSKSLGNVIDPLHVIEGISLQGLHDTLAGGNLDPKEVERAKSGQQADFPEGIEECGTDALRFALCAYTAQARDINLDIKRVVAYRHWCNKLWNAIKFAMMNLGEGFAAPERPLDAEAPGFPPACRWVLSRLNVAVTSMVQAMEAYDFATATQRAYAFWQNEVCDVFIEVMKPVMAFDDADPKAAEIKKLTRQTLWTCLDSGLRLLHPFMPFVTEELWQRLPRSPQLAQYASIMLAPYPTPTAGWDAPAAERAMEYALAIVSTCRRLRNDYGITKQKPHIYVAVTDADKAAALRSLSLEVATLSSSSAVTLLAAGEAAPLGCSVAIVDEATTLHMLLKGILDPALEIAKLDKKSAELIGRLEALKKKMTSPAYEKTPDDVKAADAERLAKAEAELAQAEAATTAMKALLAAS</sequence>
<evidence type="ECO:0000256" key="9">
    <source>
        <dbReference type="ARBA" id="ARBA00047552"/>
    </source>
</evidence>
<name>A0A2K3D577_CHLRE</name>
<dbReference type="InterPro" id="IPR013155">
    <property type="entry name" value="M/V/L/I-tRNA-synth_anticd-bd"/>
</dbReference>
<dbReference type="EC" id="6.1.1.9" evidence="2"/>
<dbReference type="InterPro" id="IPR037118">
    <property type="entry name" value="Val-tRNA_synth_C_sf"/>
</dbReference>
<feature type="compositionally biased region" description="Low complexity" evidence="12">
    <location>
        <begin position="217"/>
        <end position="238"/>
    </location>
</feature>
<dbReference type="FunCoup" id="A0A2K3D577">
    <property type="interactions" value="2126"/>
</dbReference>
<dbReference type="Gene3D" id="3.90.740.10">
    <property type="entry name" value="Valyl/Leucyl/Isoleucyl-tRNA synthetase, editing domain"/>
    <property type="match status" value="2"/>
</dbReference>
<dbReference type="Pfam" id="PF00133">
    <property type="entry name" value="tRNA-synt_1"/>
    <property type="match status" value="1"/>
</dbReference>
<evidence type="ECO:0000256" key="2">
    <source>
        <dbReference type="ARBA" id="ARBA00013169"/>
    </source>
</evidence>
<feature type="region of interest" description="Disordered" evidence="12">
    <location>
        <begin position="200"/>
        <end position="248"/>
    </location>
</feature>
<dbReference type="ExpressionAtlas" id="A0A2K3D577">
    <property type="expression patterns" value="baseline"/>
</dbReference>
<gene>
    <name evidence="14" type="ORF">CHLRE_12g537100v5</name>
</gene>
<dbReference type="SUPFAM" id="SSF52374">
    <property type="entry name" value="Nucleotidylyl transferase"/>
    <property type="match status" value="1"/>
</dbReference>
<dbReference type="Gene3D" id="1.10.287.380">
    <property type="entry name" value="Valyl-tRNA synthetase, C-terminal domain"/>
    <property type="match status" value="1"/>
</dbReference>
<dbReference type="Gene3D" id="3.40.50.620">
    <property type="entry name" value="HUPs"/>
    <property type="match status" value="2"/>
</dbReference>
<dbReference type="Pfam" id="PF00043">
    <property type="entry name" value="GST_C"/>
    <property type="match status" value="1"/>
</dbReference>
<keyword evidence="4 10" id="KW-0547">Nucleotide-binding</keyword>
<dbReference type="Gene3D" id="1.10.730.10">
    <property type="entry name" value="Isoleucyl-tRNA Synthetase, Domain 1"/>
    <property type="match status" value="1"/>
</dbReference>
<dbReference type="InterPro" id="IPR002300">
    <property type="entry name" value="aa-tRNA-synth_Ia"/>
</dbReference>
<dbReference type="Pfam" id="PF08264">
    <property type="entry name" value="Anticodon_1"/>
    <property type="match status" value="1"/>
</dbReference>
<dbReference type="PROSITE" id="PS50405">
    <property type="entry name" value="GST_CTER"/>
    <property type="match status" value="1"/>
</dbReference>
<dbReference type="GO" id="GO:0004832">
    <property type="term" value="F:valine-tRNA ligase activity"/>
    <property type="evidence" value="ECO:0000318"/>
    <property type="project" value="GO_Central"/>
</dbReference>
<dbReference type="InterPro" id="IPR036282">
    <property type="entry name" value="Glutathione-S-Trfase_C_sf"/>
</dbReference>
<dbReference type="NCBIfam" id="TIGR00422">
    <property type="entry name" value="valS"/>
    <property type="match status" value="1"/>
</dbReference>
<dbReference type="InterPro" id="IPR009080">
    <property type="entry name" value="tRNAsynth_Ia_anticodon-bd"/>
</dbReference>
<evidence type="ECO:0000256" key="5">
    <source>
        <dbReference type="ARBA" id="ARBA00022840"/>
    </source>
</evidence>
<evidence type="ECO:0000313" key="15">
    <source>
        <dbReference type="Proteomes" id="UP000006906"/>
    </source>
</evidence>
<dbReference type="Proteomes" id="UP000006906">
    <property type="component" value="Chromosome 12"/>
</dbReference>
<dbReference type="GO" id="GO:0005524">
    <property type="term" value="F:ATP binding"/>
    <property type="evidence" value="ECO:0007669"/>
    <property type="project" value="UniProtKB-KW"/>
</dbReference>
<evidence type="ECO:0000259" key="13">
    <source>
        <dbReference type="PROSITE" id="PS50405"/>
    </source>
</evidence>
<dbReference type="GO" id="GO:0006438">
    <property type="term" value="P:valyl-tRNA aminoacylation"/>
    <property type="evidence" value="ECO:0000318"/>
    <property type="project" value="GO_Central"/>
</dbReference>
<organism evidence="14 15">
    <name type="scientific">Chlamydomonas reinhardtii</name>
    <name type="common">Chlamydomonas smithii</name>
    <dbReference type="NCBI Taxonomy" id="3055"/>
    <lineage>
        <taxon>Eukaryota</taxon>
        <taxon>Viridiplantae</taxon>
        <taxon>Chlorophyta</taxon>
        <taxon>core chlorophytes</taxon>
        <taxon>Chlorophyceae</taxon>
        <taxon>CS clade</taxon>
        <taxon>Chlamydomonadales</taxon>
        <taxon>Chlamydomonadaceae</taxon>
        <taxon>Chlamydomonas</taxon>
    </lineage>
</organism>
<dbReference type="CDD" id="cd07962">
    <property type="entry name" value="Anticodon_Ia_Val"/>
    <property type="match status" value="1"/>
</dbReference>
<evidence type="ECO:0000256" key="11">
    <source>
        <dbReference type="SAM" id="Coils"/>
    </source>
</evidence>
<dbReference type="STRING" id="3055.A0A2K3D577"/>
<keyword evidence="5 10" id="KW-0067">ATP-binding</keyword>
<dbReference type="PROSITE" id="PS00178">
    <property type="entry name" value="AA_TRNA_LIGASE_I"/>
    <property type="match status" value="1"/>
</dbReference>
<dbReference type="OrthoDB" id="629407at2759"/>
<evidence type="ECO:0000313" key="14">
    <source>
        <dbReference type="EMBL" id="PNW75691.1"/>
    </source>
</evidence>
<comment type="catalytic activity">
    <reaction evidence="9">
        <text>tRNA(Val) + L-valine + ATP = L-valyl-tRNA(Val) + AMP + diphosphate</text>
        <dbReference type="Rhea" id="RHEA:10704"/>
        <dbReference type="Rhea" id="RHEA-COMP:9672"/>
        <dbReference type="Rhea" id="RHEA-COMP:9708"/>
        <dbReference type="ChEBI" id="CHEBI:30616"/>
        <dbReference type="ChEBI" id="CHEBI:33019"/>
        <dbReference type="ChEBI" id="CHEBI:57762"/>
        <dbReference type="ChEBI" id="CHEBI:78442"/>
        <dbReference type="ChEBI" id="CHEBI:78537"/>
        <dbReference type="ChEBI" id="CHEBI:456215"/>
        <dbReference type="EC" id="6.1.1.9"/>
    </reaction>
</comment>
<evidence type="ECO:0000256" key="1">
    <source>
        <dbReference type="ARBA" id="ARBA00005594"/>
    </source>
</evidence>
<dbReference type="Gene3D" id="1.20.1050.10">
    <property type="match status" value="1"/>
</dbReference>
<dbReference type="InterPro" id="IPR014729">
    <property type="entry name" value="Rossmann-like_a/b/a_fold"/>
</dbReference>
<dbReference type="RefSeq" id="XP_042918764.1">
    <property type="nucleotide sequence ID" value="XM_043068669.1"/>
</dbReference>
<dbReference type="FunFam" id="3.90.740.10:FF:000005">
    <property type="entry name" value="Valine--tRNA ligase, mitochondrial"/>
    <property type="match status" value="1"/>
</dbReference>
<dbReference type="HAMAP" id="MF_02004">
    <property type="entry name" value="Val_tRNA_synth_type1"/>
    <property type="match status" value="1"/>
</dbReference>
<keyword evidence="3 10" id="KW-0436">Ligase</keyword>
<dbReference type="Gramene" id="PNW75691">
    <property type="protein sequence ID" value="PNW75691"/>
    <property type="gene ID" value="CHLRE_12g537100v5"/>
</dbReference>
<dbReference type="GO" id="GO:0002161">
    <property type="term" value="F:aminoacyl-tRNA deacylase activity"/>
    <property type="evidence" value="ECO:0007669"/>
    <property type="project" value="InterPro"/>
</dbReference>
<dbReference type="SUPFAM" id="SSF50677">
    <property type="entry name" value="ValRS/IleRS/LeuRS editing domain"/>
    <property type="match status" value="1"/>
</dbReference>
<dbReference type="GO" id="GO:0048608">
    <property type="term" value="P:reproductive structure development"/>
    <property type="evidence" value="ECO:0007669"/>
    <property type="project" value="UniProtKB-ARBA"/>
</dbReference>
<dbReference type="PRINTS" id="PR00986">
    <property type="entry name" value="TRNASYNTHVAL"/>
</dbReference>
<accession>A0A2K3D577</accession>
<keyword evidence="15" id="KW-1185">Reference proteome</keyword>
<dbReference type="KEGG" id="cre:CHLRE_12g537100v5"/>
<evidence type="ECO:0000256" key="6">
    <source>
        <dbReference type="ARBA" id="ARBA00022917"/>
    </source>
</evidence>
<evidence type="ECO:0000256" key="8">
    <source>
        <dbReference type="ARBA" id="ARBA00029936"/>
    </source>
</evidence>
<dbReference type="InterPro" id="IPR010987">
    <property type="entry name" value="Glutathione-S-Trfase_C-like"/>
</dbReference>
<dbReference type="OMA" id="LDTWMDS"/>
<keyword evidence="6 10" id="KW-0648">Protein biosynthesis</keyword>
<dbReference type="SUPFAM" id="SSF47616">
    <property type="entry name" value="GST C-terminal domain-like"/>
    <property type="match status" value="1"/>
</dbReference>
<proteinExistence type="inferred from homology"/>
<dbReference type="PANTHER" id="PTHR11946">
    <property type="entry name" value="VALYL-TRNA SYNTHETASES"/>
    <property type="match status" value="1"/>
</dbReference>
<evidence type="ECO:0000256" key="3">
    <source>
        <dbReference type="ARBA" id="ARBA00022598"/>
    </source>
</evidence>
<feature type="coiled-coil region" evidence="11">
    <location>
        <begin position="1234"/>
        <end position="1295"/>
    </location>
</feature>
<dbReference type="SUPFAM" id="SSF47323">
    <property type="entry name" value="Anticodon-binding domain of a subclass of class I aminoacyl-tRNA synthetases"/>
    <property type="match status" value="1"/>
</dbReference>
<dbReference type="FunFam" id="3.40.50.620:FF:000020">
    <property type="entry name" value="Valine--tRNA ligase, mitochondrial"/>
    <property type="match status" value="1"/>
</dbReference>
<dbReference type="GO" id="GO:0009791">
    <property type="term" value="P:post-embryonic development"/>
    <property type="evidence" value="ECO:0007669"/>
    <property type="project" value="UniProtKB-ARBA"/>
</dbReference>
<feature type="domain" description="GST C-terminal" evidence="13">
    <location>
        <begin position="70"/>
        <end position="203"/>
    </location>
</feature>
<dbReference type="EMBL" id="CM008973">
    <property type="protein sequence ID" value="PNW75691.1"/>
    <property type="molecule type" value="Genomic_DNA"/>
</dbReference>
<dbReference type="CDD" id="cd00817">
    <property type="entry name" value="ValRS_core"/>
    <property type="match status" value="1"/>
</dbReference>
<dbReference type="GeneID" id="5718473"/>
<evidence type="ECO:0000256" key="4">
    <source>
        <dbReference type="ARBA" id="ARBA00022741"/>
    </source>
</evidence>
<dbReference type="FunFam" id="1.10.730.10:FF:000009">
    <property type="entry name" value="Valine--tRNA ligase, mitochondrial"/>
    <property type="match status" value="1"/>
</dbReference>
<dbReference type="PANTHER" id="PTHR11946:SF109">
    <property type="entry name" value="VALINE--TRNA LIGASE"/>
    <property type="match status" value="1"/>
</dbReference>
<comment type="similarity">
    <text evidence="1 10">Belongs to the class-I aminoacyl-tRNA synthetase family.</text>
</comment>
<dbReference type="NCBIfam" id="NF004349">
    <property type="entry name" value="PRK05729.1"/>
    <property type="match status" value="1"/>
</dbReference>
<dbReference type="InterPro" id="IPR002303">
    <property type="entry name" value="Valyl-tRNA_ligase"/>
</dbReference>
<dbReference type="GO" id="GO:0005829">
    <property type="term" value="C:cytosol"/>
    <property type="evidence" value="ECO:0000318"/>
    <property type="project" value="GO_Central"/>
</dbReference>